<dbReference type="PROSITE" id="PS00518">
    <property type="entry name" value="ZF_RING_1"/>
    <property type="match status" value="1"/>
</dbReference>
<dbReference type="SUPFAM" id="SSF57850">
    <property type="entry name" value="RING/U-box"/>
    <property type="match status" value="1"/>
</dbReference>
<dbReference type="OrthoDB" id="546633at2759"/>
<dbReference type="Pfam" id="PF13920">
    <property type="entry name" value="zf-C3HC4_3"/>
    <property type="match status" value="1"/>
</dbReference>
<organism evidence="10 11">
    <name type="scientific">Raphidocelis subcapitata</name>
    <dbReference type="NCBI Taxonomy" id="307507"/>
    <lineage>
        <taxon>Eukaryota</taxon>
        <taxon>Viridiplantae</taxon>
        <taxon>Chlorophyta</taxon>
        <taxon>core chlorophytes</taxon>
        <taxon>Chlorophyceae</taxon>
        <taxon>CS clade</taxon>
        <taxon>Sphaeropleales</taxon>
        <taxon>Selenastraceae</taxon>
        <taxon>Raphidocelis</taxon>
    </lineage>
</organism>
<feature type="repeat" description="ANK" evidence="6">
    <location>
        <begin position="110"/>
        <end position="142"/>
    </location>
</feature>
<evidence type="ECO:0000259" key="9">
    <source>
        <dbReference type="PROSITE" id="PS50089"/>
    </source>
</evidence>
<feature type="domain" description="RING-type" evidence="9">
    <location>
        <begin position="668"/>
        <end position="710"/>
    </location>
</feature>
<dbReference type="Pfam" id="PF13637">
    <property type="entry name" value="Ank_4"/>
    <property type="match status" value="1"/>
</dbReference>
<keyword evidence="1" id="KW-0479">Metal-binding</keyword>
<evidence type="ECO:0000256" key="4">
    <source>
        <dbReference type="ARBA" id="ARBA00022833"/>
    </source>
</evidence>
<feature type="compositionally biased region" description="Low complexity" evidence="8">
    <location>
        <begin position="405"/>
        <end position="417"/>
    </location>
</feature>
<dbReference type="PRINTS" id="PR01415">
    <property type="entry name" value="ANKYRIN"/>
</dbReference>
<dbReference type="AlphaFoldDB" id="A0A2V0NNE6"/>
<feature type="region of interest" description="Disordered" evidence="8">
    <location>
        <begin position="377"/>
        <end position="530"/>
    </location>
</feature>
<evidence type="ECO:0000313" key="11">
    <source>
        <dbReference type="Proteomes" id="UP000247498"/>
    </source>
</evidence>
<keyword evidence="5 6" id="KW-0040">ANK repeat</keyword>
<sequence length="727" mass="74237">MGAHQSTCSGAEGRRLLKAAEDGCLPAVDARVTDNPSYVCFSSLSGGNTMWHKAAKAGRLGVLKALAAAVSAAYAGPKGTEEAAHLSVLLRLGGRPEDAVRRLVNALNFKRCTPLMLAAGHGHADVVEWLLQRGAVLMVHDRIRNQTALHYAVQGGSAQCVRLILNAASHVAPTDAEDATPRRRQPSPCPPLSERQLLLAASNHAGLTALHYAVHEDAHDAARLLLAHGADVNAQAEYPDLDFTAVNAGDTPLHIAASRGSIEAIHVLLKGFVETSGLLCPEHAPPRHIRDPRGVRNDYGRLPYHLAMRRRFTWLAELLDPSVPIRYLLTGEEPDTGAAFGPPRLATIAAKALHEKLLRELAEIKAASGGGFGSACGQGGGSSCNGGEDRGAGDAPLIPNSLQRAQAEQAAATAAATGGQPWRLWQLGSSGRRRSSDSGVRDGTAAEAQAAQAEAGPGGVGAGGVSPRRLLPGSAAAAAAMPDRRGTPPPTFDGCSSPPPPPRSLGLSPRIGLEGSATPAPGRSRRASCDGSVTPAAVQQAPSLAAAIAHVAASLGPAAPLLGAKEGDAGSAAAAAGEVDTLAVQLLVSSELEPLSDASEAGSCSDGGAQDRAAQAAACKVSPLSADVLGGGDGQALLRGLARGGAAHAAASDGRRGSLDSCCSDVTCGVCLDAPPATCILPCAHVMCVDCALDMTKRYSLGTAACPFCRALVAGFRPAARHEMRQQ</sequence>
<comment type="caution">
    <text evidence="10">The sequence shown here is derived from an EMBL/GenBank/DDBJ whole genome shotgun (WGS) entry which is preliminary data.</text>
</comment>
<keyword evidence="2" id="KW-0677">Repeat</keyword>
<dbReference type="PROSITE" id="PS50089">
    <property type="entry name" value="ZF_RING_2"/>
    <property type="match status" value="1"/>
</dbReference>
<dbReference type="InterPro" id="IPR036770">
    <property type="entry name" value="Ankyrin_rpt-contain_sf"/>
</dbReference>
<evidence type="ECO:0000313" key="10">
    <source>
        <dbReference type="EMBL" id="GBF89074.1"/>
    </source>
</evidence>
<dbReference type="InterPro" id="IPR001841">
    <property type="entry name" value="Znf_RING"/>
</dbReference>
<dbReference type="SMART" id="SM00184">
    <property type="entry name" value="RING"/>
    <property type="match status" value="1"/>
</dbReference>
<evidence type="ECO:0000256" key="6">
    <source>
        <dbReference type="PROSITE-ProRule" id="PRU00023"/>
    </source>
</evidence>
<evidence type="ECO:0000256" key="2">
    <source>
        <dbReference type="ARBA" id="ARBA00022737"/>
    </source>
</evidence>
<evidence type="ECO:0000256" key="8">
    <source>
        <dbReference type="SAM" id="MobiDB-lite"/>
    </source>
</evidence>
<feature type="compositionally biased region" description="Low complexity" evidence="8">
    <location>
        <begin position="441"/>
        <end position="455"/>
    </location>
</feature>
<keyword evidence="4" id="KW-0862">Zinc</keyword>
<reference evidence="10 11" key="1">
    <citation type="journal article" date="2018" name="Sci. Rep.">
        <title>Raphidocelis subcapitata (=Pseudokirchneriella subcapitata) provides an insight into genome evolution and environmental adaptations in the Sphaeropleales.</title>
        <authorList>
            <person name="Suzuki S."/>
            <person name="Yamaguchi H."/>
            <person name="Nakajima N."/>
            <person name="Kawachi M."/>
        </authorList>
    </citation>
    <scope>NUCLEOTIDE SEQUENCE [LARGE SCALE GENOMIC DNA]</scope>
    <source>
        <strain evidence="10 11">NIES-35</strain>
    </source>
</reference>
<dbReference type="Gene3D" id="3.30.40.10">
    <property type="entry name" value="Zinc/RING finger domain, C3HC4 (zinc finger)"/>
    <property type="match status" value="1"/>
</dbReference>
<dbReference type="Gene3D" id="1.25.40.20">
    <property type="entry name" value="Ankyrin repeat-containing domain"/>
    <property type="match status" value="2"/>
</dbReference>
<dbReference type="InterPro" id="IPR017907">
    <property type="entry name" value="Znf_RING_CS"/>
</dbReference>
<dbReference type="PANTHER" id="PTHR24173:SF74">
    <property type="entry name" value="ANKYRIN REPEAT DOMAIN-CONTAINING PROTEIN 16"/>
    <property type="match status" value="1"/>
</dbReference>
<dbReference type="PANTHER" id="PTHR24173">
    <property type="entry name" value="ANKYRIN REPEAT CONTAINING"/>
    <property type="match status" value="1"/>
</dbReference>
<dbReference type="InterPro" id="IPR013083">
    <property type="entry name" value="Znf_RING/FYVE/PHD"/>
</dbReference>
<dbReference type="EMBL" id="BDRX01000008">
    <property type="protein sequence ID" value="GBF89074.1"/>
    <property type="molecule type" value="Genomic_DNA"/>
</dbReference>
<evidence type="ECO:0000256" key="3">
    <source>
        <dbReference type="ARBA" id="ARBA00022771"/>
    </source>
</evidence>
<feature type="repeat" description="ANK" evidence="6">
    <location>
        <begin position="205"/>
        <end position="237"/>
    </location>
</feature>
<protein>
    <recommendedName>
        <fullName evidence="9">RING-type domain-containing protein</fullName>
    </recommendedName>
</protein>
<accession>A0A2V0NNE6</accession>
<dbReference type="CDD" id="cd16449">
    <property type="entry name" value="RING-HC"/>
    <property type="match status" value="1"/>
</dbReference>
<evidence type="ECO:0000256" key="5">
    <source>
        <dbReference type="ARBA" id="ARBA00023043"/>
    </source>
</evidence>
<dbReference type="STRING" id="307507.A0A2V0NNE6"/>
<feature type="repeat" description="ANK" evidence="6">
    <location>
        <begin position="248"/>
        <end position="270"/>
    </location>
</feature>
<dbReference type="InParanoid" id="A0A2V0NNE6"/>
<dbReference type="Pfam" id="PF12796">
    <property type="entry name" value="Ank_2"/>
    <property type="match status" value="1"/>
</dbReference>
<evidence type="ECO:0000256" key="7">
    <source>
        <dbReference type="PROSITE-ProRule" id="PRU00175"/>
    </source>
</evidence>
<dbReference type="PROSITE" id="PS50088">
    <property type="entry name" value="ANK_REPEAT"/>
    <property type="match status" value="4"/>
</dbReference>
<dbReference type="InterPro" id="IPR002110">
    <property type="entry name" value="Ankyrin_rpt"/>
</dbReference>
<evidence type="ECO:0000256" key="1">
    <source>
        <dbReference type="ARBA" id="ARBA00022723"/>
    </source>
</evidence>
<keyword evidence="3 7" id="KW-0863">Zinc-finger</keyword>
<dbReference type="Proteomes" id="UP000247498">
    <property type="component" value="Unassembled WGS sequence"/>
</dbReference>
<keyword evidence="11" id="KW-1185">Reference proteome</keyword>
<dbReference type="PROSITE" id="PS50297">
    <property type="entry name" value="ANK_REP_REGION"/>
    <property type="match status" value="3"/>
</dbReference>
<dbReference type="SMART" id="SM00248">
    <property type="entry name" value="ANK"/>
    <property type="match status" value="5"/>
</dbReference>
<gene>
    <name evidence="10" type="ORF">Rsub_01791</name>
</gene>
<feature type="repeat" description="ANK" evidence="6">
    <location>
        <begin position="144"/>
        <end position="176"/>
    </location>
</feature>
<dbReference type="SUPFAM" id="SSF48403">
    <property type="entry name" value="Ankyrin repeat"/>
    <property type="match status" value="1"/>
</dbReference>
<feature type="compositionally biased region" description="Pro residues" evidence="8">
    <location>
        <begin position="487"/>
        <end position="503"/>
    </location>
</feature>
<name>A0A2V0NNE6_9CHLO</name>
<proteinExistence type="predicted"/>
<dbReference type="GO" id="GO:0008270">
    <property type="term" value="F:zinc ion binding"/>
    <property type="evidence" value="ECO:0007669"/>
    <property type="project" value="UniProtKB-KW"/>
</dbReference>